<dbReference type="Pfam" id="PF12746">
    <property type="entry name" value="GNAT_acetyltran"/>
    <property type="match status" value="1"/>
</dbReference>
<dbReference type="InterPro" id="IPR016181">
    <property type="entry name" value="Acyl_CoA_acyltransferase"/>
</dbReference>
<dbReference type="Gene3D" id="3.40.630.30">
    <property type="match status" value="1"/>
</dbReference>
<accession>A0A089NJK9</accession>
<proteinExistence type="predicted"/>
<organism evidence="1 2">
    <name type="scientific">Paenibacillus graminis</name>
    <dbReference type="NCBI Taxonomy" id="189425"/>
    <lineage>
        <taxon>Bacteria</taxon>
        <taxon>Bacillati</taxon>
        <taxon>Bacillota</taxon>
        <taxon>Bacilli</taxon>
        <taxon>Bacillales</taxon>
        <taxon>Paenibacillaceae</taxon>
        <taxon>Paenibacillus</taxon>
    </lineage>
</organism>
<name>A0A089NJK9_9BACL</name>
<reference evidence="1 2" key="1">
    <citation type="submission" date="2014-08" db="EMBL/GenBank/DDBJ databases">
        <title>Comparative genomics of the Paenibacillus odorifer group.</title>
        <authorList>
            <person name="den Bakker H.C."/>
            <person name="Tsai Y.-C."/>
            <person name="Martin N."/>
            <person name="Korlach J."/>
            <person name="Wiedmann M."/>
        </authorList>
    </citation>
    <scope>NUCLEOTIDE SEQUENCE [LARGE SCALE GENOMIC DNA]</scope>
    <source>
        <strain evidence="1 2">DSM 15220</strain>
    </source>
</reference>
<keyword evidence="2" id="KW-1185">Reference proteome</keyword>
<dbReference type="RefSeq" id="WP_025706561.1">
    <property type="nucleotide sequence ID" value="NZ_CP009287.1"/>
</dbReference>
<dbReference type="AlphaFoldDB" id="A0A089NJK9"/>
<dbReference type="InterPro" id="IPR027365">
    <property type="entry name" value="GNAT_acetyltra_YdfB-like"/>
</dbReference>
<sequence>MSAMAVATQPAYRGQGLASQRVARLSADMLHEGRTPCLFYNDPQAALIYRKLGYQDIGFWTMLYV</sequence>
<evidence type="ECO:0000313" key="1">
    <source>
        <dbReference type="EMBL" id="AIQ69244.1"/>
    </source>
</evidence>
<evidence type="ECO:0000313" key="2">
    <source>
        <dbReference type="Proteomes" id="UP000029500"/>
    </source>
</evidence>
<dbReference type="Proteomes" id="UP000029500">
    <property type="component" value="Chromosome"/>
</dbReference>
<gene>
    <name evidence="1" type="ORF">PGRAT_17630</name>
</gene>
<protein>
    <submittedName>
        <fullName evidence="1">Uncharacterized protein</fullName>
    </submittedName>
</protein>
<dbReference type="SUPFAM" id="SSF55729">
    <property type="entry name" value="Acyl-CoA N-acyltransferases (Nat)"/>
    <property type="match status" value="1"/>
</dbReference>
<dbReference type="EMBL" id="CP009287">
    <property type="protein sequence ID" value="AIQ69244.1"/>
    <property type="molecule type" value="Genomic_DNA"/>
</dbReference>
<dbReference type="KEGG" id="pgm:PGRAT_17630"/>
<dbReference type="eggNOG" id="COG3393">
    <property type="taxonomic scope" value="Bacteria"/>
</dbReference>
<dbReference type="HOGENOM" id="CLU_195771_0_0_9"/>
<dbReference type="OrthoDB" id="248489at2"/>